<dbReference type="EMBL" id="BMJV01000005">
    <property type="protein sequence ID" value="GGG77478.1"/>
    <property type="molecule type" value="Genomic_DNA"/>
</dbReference>
<dbReference type="RefSeq" id="WP_188790834.1">
    <property type="nucleotide sequence ID" value="NZ_BMJV01000005.1"/>
</dbReference>
<reference evidence="1" key="2">
    <citation type="submission" date="2020-09" db="EMBL/GenBank/DDBJ databases">
        <authorList>
            <person name="Sun Q."/>
            <person name="Zhou Y."/>
        </authorList>
    </citation>
    <scope>NUCLEOTIDE SEQUENCE</scope>
    <source>
        <strain evidence="1">CGMCC 1.15762</strain>
    </source>
</reference>
<keyword evidence="2" id="KW-1185">Reference proteome</keyword>
<dbReference type="AlphaFoldDB" id="A0A8J2ZKZ8"/>
<accession>A0A8J2ZKZ8</accession>
<reference evidence="1" key="1">
    <citation type="journal article" date="2014" name="Int. J. Syst. Evol. Microbiol.">
        <title>Complete genome sequence of Corynebacterium casei LMG S-19264T (=DSM 44701T), isolated from a smear-ripened cheese.</title>
        <authorList>
            <consortium name="US DOE Joint Genome Institute (JGI-PGF)"/>
            <person name="Walter F."/>
            <person name="Albersmeier A."/>
            <person name="Kalinowski J."/>
            <person name="Ruckert C."/>
        </authorList>
    </citation>
    <scope>NUCLEOTIDE SEQUENCE</scope>
    <source>
        <strain evidence="1">CGMCC 1.15762</strain>
    </source>
</reference>
<gene>
    <name evidence="1" type="ORF">GCM10011415_27970</name>
</gene>
<name>A0A8J2ZKZ8_9RHOB</name>
<proteinExistence type="predicted"/>
<dbReference type="Proteomes" id="UP000617145">
    <property type="component" value="Unassembled WGS sequence"/>
</dbReference>
<organism evidence="1 2">
    <name type="scientific">Salipiger pallidus</name>
    <dbReference type="NCBI Taxonomy" id="1775170"/>
    <lineage>
        <taxon>Bacteria</taxon>
        <taxon>Pseudomonadati</taxon>
        <taxon>Pseudomonadota</taxon>
        <taxon>Alphaproteobacteria</taxon>
        <taxon>Rhodobacterales</taxon>
        <taxon>Roseobacteraceae</taxon>
        <taxon>Salipiger</taxon>
    </lineage>
</organism>
<sequence>MKIILSPIRLDTQLELSKSGDTLTINGEVFDFIDVPAGATLPRAAITCDWIAGDVTRDEAGVLTVPVVLPHGADAPEETRFPEPLVDVADGPVELPPYNAEEVAA</sequence>
<evidence type="ECO:0000313" key="2">
    <source>
        <dbReference type="Proteomes" id="UP000617145"/>
    </source>
</evidence>
<evidence type="ECO:0000313" key="1">
    <source>
        <dbReference type="EMBL" id="GGG77478.1"/>
    </source>
</evidence>
<protein>
    <recommendedName>
        <fullName evidence="3">Phage protein</fullName>
    </recommendedName>
</protein>
<evidence type="ECO:0008006" key="3">
    <source>
        <dbReference type="Google" id="ProtNLM"/>
    </source>
</evidence>
<comment type="caution">
    <text evidence="1">The sequence shown here is derived from an EMBL/GenBank/DDBJ whole genome shotgun (WGS) entry which is preliminary data.</text>
</comment>